<dbReference type="PRINTS" id="PR00743">
    <property type="entry name" value="GLHYDRLASE36"/>
</dbReference>
<dbReference type="Proteomes" id="UP000245080">
    <property type="component" value="Unassembled WGS sequence"/>
</dbReference>
<dbReference type="InterPro" id="IPR000111">
    <property type="entry name" value="Glyco_hydro_27/36_CS"/>
</dbReference>
<keyword evidence="4 6" id="KW-0378">Hydrolase</keyword>
<comment type="catalytic activity">
    <reaction evidence="1 6">
        <text>Hydrolysis of terminal, non-reducing alpha-D-galactose residues in alpha-D-galactosides, including galactose oligosaccharides, galactomannans and galactolipids.</text>
        <dbReference type="EC" id="3.2.1.22"/>
    </reaction>
</comment>
<dbReference type="InterPro" id="IPR050985">
    <property type="entry name" value="Alpha-glycosidase_related"/>
</dbReference>
<feature type="active site" description="Proton donor" evidence="7">
    <location>
        <position position="549"/>
    </location>
</feature>
<evidence type="ECO:0000313" key="11">
    <source>
        <dbReference type="EMBL" id="PWG00421.1"/>
    </source>
</evidence>
<evidence type="ECO:0000256" key="6">
    <source>
        <dbReference type="PIRNR" id="PIRNR005536"/>
    </source>
</evidence>
<feature type="binding site" evidence="8">
    <location>
        <position position="549"/>
    </location>
    <ligand>
        <name>substrate</name>
    </ligand>
</feature>
<accession>A0A2V1MZH9</accession>
<dbReference type="GO" id="GO:0016052">
    <property type="term" value="P:carbohydrate catabolic process"/>
    <property type="evidence" value="ECO:0007669"/>
    <property type="project" value="InterPro"/>
</dbReference>
<feature type="binding site" evidence="8">
    <location>
        <begin position="367"/>
        <end position="368"/>
    </location>
    <ligand>
        <name>substrate</name>
    </ligand>
</feature>
<dbReference type="CDD" id="cd14791">
    <property type="entry name" value="GH36"/>
    <property type="match status" value="1"/>
</dbReference>
<dbReference type="InterPro" id="IPR031705">
    <property type="entry name" value="Glyco_hydro_36_C"/>
</dbReference>
<dbReference type="OrthoDB" id="9758822at2"/>
<dbReference type="InterPro" id="IPR013785">
    <property type="entry name" value="Aldolase_TIM"/>
</dbReference>
<feature type="active site" description="Nucleophile" evidence="7">
    <location>
        <position position="479"/>
    </location>
</feature>
<dbReference type="SUPFAM" id="SSF51445">
    <property type="entry name" value="(Trans)glycosidases"/>
    <property type="match status" value="1"/>
</dbReference>
<dbReference type="PANTHER" id="PTHR43053:SF3">
    <property type="entry name" value="ALPHA-GALACTOSIDASE C-RELATED"/>
    <property type="match status" value="1"/>
</dbReference>
<protein>
    <recommendedName>
        <fullName evidence="3 6">Alpha-galactosidase</fullName>
        <ecNumber evidence="3 6">3.2.1.22</ecNumber>
    </recommendedName>
</protein>
<dbReference type="EMBL" id="QCXQ01000002">
    <property type="protein sequence ID" value="PWG00421.1"/>
    <property type="molecule type" value="Genomic_DNA"/>
</dbReference>
<dbReference type="Pfam" id="PF02065">
    <property type="entry name" value="Melibiase"/>
    <property type="match status" value="1"/>
</dbReference>
<feature type="domain" description="Glycosyl hydrolase family 36 N-terminal" evidence="10">
    <location>
        <begin position="29"/>
        <end position="285"/>
    </location>
</feature>
<dbReference type="PANTHER" id="PTHR43053">
    <property type="entry name" value="GLYCOSIDASE FAMILY 31"/>
    <property type="match status" value="1"/>
</dbReference>
<feature type="binding site" evidence="8">
    <location>
        <position position="527"/>
    </location>
    <ligand>
        <name>substrate</name>
    </ligand>
</feature>
<dbReference type="Pfam" id="PF16875">
    <property type="entry name" value="Glyco_hydro_36N"/>
    <property type="match status" value="1"/>
</dbReference>
<dbReference type="PROSITE" id="PS00512">
    <property type="entry name" value="ALPHA_GALACTOSIDASE"/>
    <property type="match status" value="1"/>
</dbReference>
<dbReference type="InterPro" id="IPR017853">
    <property type="entry name" value="GH"/>
</dbReference>
<feature type="domain" description="Glycosyl hydrolase family 36 C-terminal" evidence="9">
    <location>
        <begin position="650"/>
        <end position="733"/>
    </location>
</feature>
<dbReference type="EC" id="3.2.1.22" evidence="3 6"/>
<dbReference type="FunFam" id="3.20.20.70:FF:000118">
    <property type="entry name" value="Alpha-galactosidase"/>
    <property type="match status" value="1"/>
</dbReference>
<evidence type="ECO:0000259" key="9">
    <source>
        <dbReference type="Pfam" id="PF16874"/>
    </source>
</evidence>
<feature type="binding site" evidence="8">
    <location>
        <position position="200"/>
    </location>
    <ligand>
        <name>substrate</name>
    </ligand>
</feature>
<dbReference type="AlphaFoldDB" id="A0A2V1MZH9"/>
<sequence>MSIEINHQTQLFHLQTDHLSDIFQVMENGELGQLYFGARVHHQKSYPNLTHQERREVTPYLDQNHRNFQPELLKQEYSSLGTGDFRNPAYQVEQPTGSRITQLQFQKAQVITGKARLTGLPSSFEDGRDDVETLVVTMADDAIGLIVKLNYTVFPHQDVIVRSARFINHGEDTLRLLNAQSSQLDLPDHEYDLIQFSGAWARERHFNRHPLHVGTQRIESLRAASSPQQNPFILLARPQTTEQAGEAISVNLIYSGNFQQSIEVDHYGATRILTGINSTEFAWELTPHTEFQTPEAVISYTPNGLNTMTHQLTEFYAKHLVNPHFATQERPILINNWEATYFNFNEEKLLQFAREAKDLGIELFVLDDGWFGHRNDDTTSLGDWTSDPHKLPQGVGHLAQQIHSLGLQFGLWFEPEMVSLDSELYRTHPDWTIHVPNRHMTPMRNQYVLDMSRQEVVDYLFSAMSTIISDTQLDYIKWDMNRNITEMFSTALTPTQQMELPHRYILGVYQLYQRLIDAFPNVLFESCASGGGRFDLGMMAYAPQAWASDDTDALERLKIQTGTSYGYAISMMGAHVSAVPNYQTGRVTSLTTRANAAYFGDFGYELDITQLSRTELVQIRDQVKFYKHYRRLFQFGQFYRLSDPTDPNVTAWESVSPDQQTAIAVRFQALNQPNPAYLRLRLEGLDPNQTYRVNQSSETFYGDELMNAGLVLDQVLDINEPITESADFSSRLLVVEAAH</sequence>
<evidence type="ECO:0000256" key="4">
    <source>
        <dbReference type="ARBA" id="ARBA00022801"/>
    </source>
</evidence>
<evidence type="ECO:0000256" key="7">
    <source>
        <dbReference type="PIRSR" id="PIRSR005536-1"/>
    </source>
</evidence>
<evidence type="ECO:0000256" key="3">
    <source>
        <dbReference type="ARBA" id="ARBA00012755"/>
    </source>
</evidence>
<dbReference type="PIRSF" id="PIRSF005536">
    <property type="entry name" value="Agal"/>
    <property type="match status" value="1"/>
</dbReference>
<evidence type="ECO:0000313" key="12">
    <source>
        <dbReference type="Proteomes" id="UP000245080"/>
    </source>
</evidence>
<evidence type="ECO:0000256" key="1">
    <source>
        <dbReference type="ARBA" id="ARBA00001255"/>
    </source>
</evidence>
<keyword evidence="5 6" id="KW-0326">Glycosidase</keyword>
<evidence type="ECO:0000256" key="5">
    <source>
        <dbReference type="ARBA" id="ARBA00023295"/>
    </source>
</evidence>
<evidence type="ECO:0000256" key="8">
    <source>
        <dbReference type="PIRSR" id="PIRSR005536-2"/>
    </source>
</evidence>
<gene>
    <name evidence="11" type="ORF">DCM90_05710</name>
</gene>
<dbReference type="InterPro" id="IPR038417">
    <property type="entry name" value="Alpga-gal_N_sf"/>
</dbReference>
<dbReference type="Gene3D" id="3.20.20.70">
    <property type="entry name" value="Aldolase class I"/>
    <property type="match status" value="1"/>
</dbReference>
<dbReference type="InterPro" id="IPR013780">
    <property type="entry name" value="Glyco_hydro_b"/>
</dbReference>
<dbReference type="Gene3D" id="2.60.40.1180">
    <property type="entry name" value="Golgi alpha-mannosidase II"/>
    <property type="match status" value="1"/>
</dbReference>
<dbReference type="InterPro" id="IPR031704">
    <property type="entry name" value="Glyco_hydro_36_N"/>
</dbReference>
<name>A0A2V1MZH9_9LACO</name>
<dbReference type="GO" id="GO:0004557">
    <property type="term" value="F:alpha-galactosidase activity"/>
    <property type="evidence" value="ECO:0007669"/>
    <property type="project" value="UniProtKB-UniRule"/>
</dbReference>
<evidence type="ECO:0000259" key="10">
    <source>
        <dbReference type="Pfam" id="PF16875"/>
    </source>
</evidence>
<evidence type="ECO:0000256" key="2">
    <source>
        <dbReference type="ARBA" id="ARBA00006202"/>
    </source>
</evidence>
<dbReference type="RefSeq" id="WP_109250369.1">
    <property type="nucleotide sequence ID" value="NZ_QCXQ01000002.1"/>
</dbReference>
<dbReference type="Gene3D" id="2.70.98.60">
    <property type="entry name" value="alpha-galactosidase from lactobacil brevis"/>
    <property type="match status" value="1"/>
</dbReference>
<keyword evidence="12" id="KW-1185">Reference proteome</keyword>
<proteinExistence type="inferred from homology"/>
<dbReference type="InterPro" id="IPR002252">
    <property type="entry name" value="Glyco_hydro_36"/>
</dbReference>
<dbReference type="Pfam" id="PF16874">
    <property type="entry name" value="Glyco_hydro_36C"/>
    <property type="match status" value="1"/>
</dbReference>
<comment type="caution">
    <text evidence="11">The sequence shown here is derived from an EMBL/GenBank/DDBJ whole genome shotgun (WGS) entry which is preliminary data.</text>
</comment>
<feature type="binding site" evidence="8">
    <location>
        <position position="444"/>
    </location>
    <ligand>
        <name>substrate</name>
    </ligand>
</feature>
<feature type="binding site" evidence="8">
    <location>
        <begin position="477"/>
        <end position="481"/>
    </location>
    <ligand>
        <name>substrate</name>
    </ligand>
</feature>
<organism evidence="11 12">
    <name type="scientific">Levilactobacillus bambusae</name>
    <dbReference type="NCBI Taxonomy" id="2024736"/>
    <lineage>
        <taxon>Bacteria</taxon>
        <taxon>Bacillati</taxon>
        <taxon>Bacillota</taxon>
        <taxon>Bacilli</taxon>
        <taxon>Lactobacillales</taxon>
        <taxon>Lactobacillaceae</taxon>
        <taxon>Levilactobacillus</taxon>
    </lineage>
</organism>
<comment type="similarity">
    <text evidence="2">Belongs to the glycosyl hydrolase 36 family.</text>
</comment>
<reference evidence="11 12" key="1">
    <citation type="journal article" date="2018" name="Int. J. Syst. Evol. Microbiol.">
        <title>Lactobacillus bambusae sp. nov., isolated from a traditional fermented Ma-bamboo shoots of Taiwan.</title>
        <authorList>
            <person name="Wang L.-T."/>
        </authorList>
    </citation>
    <scope>NUCLEOTIDE SEQUENCE [LARGE SCALE GENOMIC DNA]</scope>
    <source>
        <strain evidence="11 12">BS-W1</strain>
    </source>
</reference>